<dbReference type="STRING" id="416873.SAMN04487951_103170"/>
<evidence type="ECO:0008006" key="3">
    <source>
        <dbReference type="Google" id="ProtNLM"/>
    </source>
</evidence>
<dbReference type="RefSeq" id="WP_089702995.1">
    <property type="nucleotide sequence ID" value="NZ_FNII01000003.1"/>
</dbReference>
<keyword evidence="2" id="KW-1185">Reference proteome</keyword>
<name>A0A1G9ZN26_9GAMM</name>
<evidence type="ECO:0000313" key="1">
    <source>
        <dbReference type="EMBL" id="SDN22066.1"/>
    </source>
</evidence>
<organism evidence="1 2">
    <name type="scientific">Vreelandella arcis</name>
    <dbReference type="NCBI Taxonomy" id="416873"/>
    <lineage>
        <taxon>Bacteria</taxon>
        <taxon>Pseudomonadati</taxon>
        <taxon>Pseudomonadota</taxon>
        <taxon>Gammaproteobacteria</taxon>
        <taxon>Oceanospirillales</taxon>
        <taxon>Halomonadaceae</taxon>
        <taxon>Vreelandella</taxon>
    </lineage>
</organism>
<dbReference type="AlphaFoldDB" id="A0A1G9ZN26"/>
<dbReference type="Pfam" id="PF05258">
    <property type="entry name" value="DciA"/>
    <property type="match status" value="1"/>
</dbReference>
<dbReference type="EMBL" id="FNII01000003">
    <property type="protein sequence ID" value="SDN22066.1"/>
    <property type="molecule type" value="Genomic_DNA"/>
</dbReference>
<protein>
    <recommendedName>
        <fullName evidence="3">DUF721 domain-containing protein</fullName>
    </recommendedName>
</protein>
<accession>A0A1G9ZN26</accession>
<evidence type="ECO:0000313" key="2">
    <source>
        <dbReference type="Proteomes" id="UP000199677"/>
    </source>
</evidence>
<dbReference type="Proteomes" id="UP000199677">
    <property type="component" value="Unassembled WGS sequence"/>
</dbReference>
<reference evidence="2" key="1">
    <citation type="submission" date="2016-10" db="EMBL/GenBank/DDBJ databases">
        <authorList>
            <person name="Varghese N."/>
            <person name="Submissions S."/>
        </authorList>
    </citation>
    <scope>NUCLEOTIDE SEQUENCE [LARGE SCALE GENOMIC DNA]</scope>
    <source>
        <strain evidence="2">CGMCC 1.6494</strain>
    </source>
</reference>
<gene>
    <name evidence="1" type="ORF">SAMN04487951_103170</name>
</gene>
<sequence>MSIKVKRSQAQPISRLMGKSSDIGKLMRLSKLIDQAQRHLQAHLPEPMRDHIYVGGFRDGRLTLISGQAQWLTWLRYEQDRLLTLIHQLPGFEGVTGFTFKVRPVRTVQAPLRNTRSLSCSAGKTLADCAQDTDHPALKRALERLASHAPAEQGNDQDS</sequence>
<proteinExistence type="predicted"/>
<dbReference type="OrthoDB" id="5767011at2"/>
<dbReference type="InterPro" id="IPR007922">
    <property type="entry name" value="DciA-like"/>
</dbReference>